<name>A0A6I2M4T1_9BACI</name>
<reference evidence="1 2" key="1">
    <citation type="submission" date="2019-11" db="EMBL/GenBank/DDBJ databases">
        <title>Bacillus idriensis genome.</title>
        <authorList>
            <person name="Konopka E.N."/>
            <person name="Newman J.D."/>
        </authorList>
    </citation>
    <scope>NUCLEOTIDE SEQUENCE [LARGE SCALE GENOMIC DNA]</scope>
    <source>
        <strain evidence="1 2">DSM 19097</strain>
    </source>
</reference>
<dbReference type="GO" id="GO:0019546">
    <property type="term" value="P:L-arginine deiminase pathway"/>
    <property type="evidence" value="ECO:0007669"/>
    <property type="project" value="TreeGrafter"/>
</dbReference>
<evidence type="ECO:0000313" key="2">
    <source>
        <dbReference type="Proteomes" id="UP000441585"/>
    </source>
</evidence>
<dbReference type="RefSeq" id="WP_070876925.1">
    <property type="nucleotide sequence ID" value="NZ_CAJGAA010000001.1"/>
</dbReference>
<dbReference type="AlphaFoldDB" id="A0A6I2M4T1"/>
<accession>A0A6I2M4T1</accession>
<dbReference type="PANTHER" id="PTHR47271">
    <property type="entry name" value="ARGININE DEIMINASE"/>
    <property type="match status" value="1"/>
</dbReference>
<dbReference type="Proteomes" id="UP000441585">
    <property type="component" value="Unassembled WGS sequence"/>
</dbReference>
<organism evidence="1 2">
    <name type="scientific">Metabacillus idriensis</name>
    <dbReference type="NCBI Taxonomy" id="324768"/>
    <lineage>
        <taxon>Bacteria</taxon>
        <taxon>Bacillati</taxon>
        <taxon>Bacillota</taxon>
        <taxon>Bacilli</taxon>
        <taxon>Bacillales</taxon>
        <taxon>Bacillaceae</taxon>
        <taxon>Metabacillus</taxon>
    </lineage>
</organism>
<gene>
    <name evidence="1" type="ORF">GJU41_03980</name>
</gene>
<proteinExistence type="predicted"/>
<sequence>MGEFILTTIRKPDQTLACFSEYDSLKKVLVCQPNYMRITEVINETQRHYADENINVRLAVSQHQEFVKTLEENGAEVITLTPYEKYPEQVFTRDIGFTLGKTVFVSEMGQDIRQGEEEVLRSWLDAQGYPMQCLKEHRIEGGDVIIDRTAIFVGVSDRTCMNAIEKLQSLVPAFEVIPVPINEKYLHLDCVFNVLSETEALVFPEALEEKELKMLRKRYNLIEVTEAEQFTMGTNVLSIGDKKIISLPVNQNVNGQLRDRGYDVIEVDITEIIKSGGSFRCCTLPILRTV</sequence>
<evidence type="ECO:0008006" key="3">
    <source>
        <dbReference type="Google" id="ProtNLM"/>
    </source>
</evidence>
<dbReference type="Pfam" id="PF19420">
    <property type="entry name" value="DDAH_eukar"/>
    <property type="match status" value="1"/>
</dbReference>
<keyword evidence="2" id="KW-1185">Reference proteome</keyword>
<dbReference type="GO" id="GO:0016990">
    <property type="term" value="F:arginine deiminase activity"/>
    <property type="evidence" value="ECO:0007669"/>
    <property type="project" value="TreeGrafter"/>
</dbReference>
<comment type="caution">
    <text evidence="1">The sequence shown here is derived from an EMBL/GenBank/DDBJ whole genome shotgun (WGS) entry which is preliminary data.</text>
</comment>
<dbReference type="EMBL" id="WKKF01000001">
    <property type="protein sequence ID" value="MRX53118.1"/>
    <property type="molecule type" value="Genomic_DNA"/>
</dbReference>
<evidence type="ECO:0000313" key="1">
    <source>
        <dbReference type="EMBL" id="MRX53118.1"/>
    </source>
</evidence>
<dbReference type="Gene3D" id="3.75.10.10">
    <property type="entry name" value="L-arginine/glycine Amidinotransferase, Chain A"/>
    <property type="match status" value="1"/>
</dbReference>
<dbReference type="SUPFAM" id="SSF55909">
    <property type="entry name" value="Pentein"/>
    <property type="match status" value="1"/>
</dbReference>
<dbReference type="PANTHER" id="PTHR47271:SF2">
    <property type="entry name" value="ARGININE DEIMINASE"/>
    <property type="match status" value="1"/>
</dbReference>
<protein>
    <recommendedName>
        <fullName evidence="3">N-dimethylarginine dimethylaminohydrolase</fullName>
    </recommendedName>
</protein>